<proteinExistence type="predicted"/>
<comment type="caution">
    <text evidence="2">The sequence shown here is derived from an EMBL/GenBank/DDBJ whole genome shotgun (WGS) entry which is preliminary data.</text>
</comment>
<feature type="region of interest" description="Disordered" evidence="1">
    <location>
        <begin position="1"/>
        <end position="21"/>
    </location>
</feature>
<sequence length="69" mass="8201">MTIFISNNQNNKPNKSRKNQVNTVDDEFGELSIKESFSGVLYLGKDWESLISKHKLRYDIWMFLILYNE</sequence>
<dbReference type="AlphaFoldDB" id="A0A0F9M2H1"/>
<accession>A0A0F9M2H1</accession>
<gene>
    <name evidence="2" type="ORF">LCGC14_1143360</name>
</gene>
<protein>
    <submittedName>
        <fullName evidence="2">Uncharacterized protein</fullName>
    </submittedName>
</protein>
<name>A0A0F9M2H1_9ZZZZ</name>
<evidence type="ECO:0000256" key="1">
    <source>
        <dbReference type="SAM" id="MobiDB-lite"/>
    </source>
</evidence>
<dbReference type="EMBL" id="LAZR01005445">
    <property type="protein sequence ID" value="KKM99893.1"/>
    <property type="molecule type" value="Genomic_DNA"/>
</dbReference>
<feature type="non-terminal residue" evidence="2">
    <location>
        <position position="69"/>
    </location>
</feature>
<evidence type="ECO:0000313" key="2">
    <source>
        <dbReference type="EMBL" id="KKM99893.1"/>
    </source>
</evidence>
<organism evidence="2">
    <name type="scientific">marine sediment metagenome</name>
    <dbReference type="NCBI Taxonomy" id="412755"/>
    <lineage>
        <taxon>unclassified sequences</taxon>
        <taxon>metagenomes</taxon>
        <taxon>ecological metagenomes</taxon>
    </lineage>
</organism>
<reference evidence="2" key="1">
    <citation type="journal article" date="2015" name="Nature">
        <title>Complex archaea that bridge the gap between prokaryotes and eukaryotes.</title>
        <authorList>
            <person name="Spang A."/>
            <person name="Saw J.H."/>
            <person name="Jorgensen S.L."/>
            <person name="Zaremba-Niedzwiedzka K."/>
            <person name="Martijn J."/>
            <person name="Lind A.E."/>
            <person name="van Eijk R."/>
            <person name="Schleper C."/>
            <person name="Guy L."/>
            <person name="Ettema T.J."/>
        </authorList>
    </citation>
    <scope>NUCLEOTIDE SEQUENCE</scope>
</reference>